<sequence length="103" mass="11554">MTSLYKTFFETEPLDRPVPRPRLGGDPLHLWCKTTTGKTISLKVGLLYTVDNVKSVLQDKEGIPHDQQRLIYAGKQMEDGRTLSSYKVPNNATIHLALRLAGC</sequence>
<keyword evidence="2" id="KW-0689">Ribosomal protein</keyword>
<dbReference type="FunFam" id="3.10.20.90:FF:000160">
    <property type="entry name" value="Polyubiquitin-C"/>
    <property type="match status" value="1"/>
</dbReference>
<accession>A0A6A6SVU0</accession>
<dbReference type="PROSITE" id="PS00299">
    <property type="entry name" value="UBIQUITIN_1"/>
    <property type="match status" value="1"/>
</dbReference>
<dbReference type="InterPro" id="IPR000626">
    <property type="entry name" value="Ubiquitin-like_dom"/>
</dbReference>
<dbReference type="AlphaFoldDB" id="A0A6A6SVU0"/>
<evidence type="ECO:0000313" key="2">
    <source>
        <dbReference type="EMBL" id="KAF2651101.1"/>
    </source>
</evidence>
<dbReference type="Gene3D" id="3.10.20.90">
    <property type="entry name" value="Phosphatidylinositol 3-kinase Catalytic Subunit, Chain A, domain 1"/>
    <property type="match status" value="1"/>
</dbReference>
<dbReference type="OrthoDB" id="428577at2759"/>
<dbReference type="Pfam" id="PF00240">
    <property type="entry name" value="ubiquitin"/>
    <property type="match status" value="1"/>
</dbReference>
<dbReference type="EMBL" id="MU004435">
    <property type="protein sequence ID" value="KAF2651101.1"/>
    <property type="molecule type" value="Genomic_DNA"/>
</dbReference>
<reference evidence="2" key="1">
    <citation type="journal article" date="2020" name="Stud. Mycol.">
        <title>101 Dothideomycetes genomes: a test case for predicting lifestyles and emergence of pathogens.</title>
        <authorList>
            <person name="Haridas S."/>
            <person name="Albert R."/>
            <person name="Binder M."/>
            <person name="Bloem J."/>
            <person name="Labutti K."/>
            <person name="Salamov A."/>
            <person name="Andreopoulos B."/>
            <person name="Baker S."/>
            <person name="Barry K."/>
            <person name="Bills G."/>
            <person name="Bluhm B."/>
            <person name="Cannon C."/>
            <person name="Castanera R."/>
            <person name="Culley D."/>
            <person name="Daum C."/>
            <person name="Ezra D."/>
            <person name="Gonzalez J."/>
            <person name="Henrissat B."/>
            <person name="Kuo A."/>
            <person name="Liang C."/>
            <person name="Lipzen A."/>
            <person name="Lutzoni F."/>
            <person name="Magnuson J."/>
            <person name="Mondo S."/>
            <person name="Nolan M."/>
            <person name="Ohm R."/>
            <person name="Pangilinan J."/>
            <person name="Park H.-J."/>
            <person name="Ramirez L."/>
            <person name="Alfaro M."/>
            <person name="Sun H."/>
            <person name="Tritt A."/>
            <person name="Yoshinaga Y."/>
            <person name="Zwiers L.-H."/>
            <person name="Turgeon B."/>
            <person name="Goodwin S."/>
            <person name="Spatafora J."/>
            <person name="Crous P."/>
            <person name="Grigoriev I."/>
        </authorList>
    </citation>
    <scope>NUCLEOTIDE SEQUENCE</scope>
    <source>
        <strain evidence="2">CBS 122681</strain>
    </source>
</reference>
<gene>
    <name evidence="2" type="ORF">K491DRAFT_607646</name>
</gene>
<dbReference type="GO" id="GO:0005840">
    <property type="term" value="C:ribosome"/>
    <property type="evidence" value="ECO:0007669"/>
    <property type="project" value="UniProtKB-KW"/>
</dbReference>
<dbReference type="InterPro" id="IPR019956">
    <property type="entry name" value="Ubiquitin_dom"/>
</dbReference>
<dbReference type="InterPro" id="IPR029071">
    <property type="entry name" value="Ubiquitin-like_domsf"/>
</dbReference>
<feature type="domain" description="Ubiquitin-like" evidence="1">
    <location>
        <begin position="28"/>
        <end position="103"/>
    </location>
</feature>
<dbReference type="InterPro" id="IPR019954">
    <property type="entry name" value="Ubiquitin_CS"/>
</dbReference>
<dbReference type="SMART" id="SM00213">
    <property type="entry name" value="UBQ"/>
    <property type="match status" value="1"/>
</dbReference>
<keyword evidence="3" id="KW-1185">Reference proteome</keyword>
<name>A0A6A6SVU0_9PLEO</name>
<dbReference type="PROSITE" id="PS50053">
    <property type="entry name" value="UBIQUITIN_2"/>
    <property type="match status" value="1"/>
</dbReference>
<proteinExistence type="predicted"/>
<dbReference type="Proteomes" id="UP000799324">
    <property type="component" value="Unassembled WGS sequence"/>
</dbReference>
<organism evidence="2 3">
    <name type="scientific">Lophiostoma macrostomum CBS 122681</name>
    <dbReference type="NCBI Taxonomy" id="1314788"/>
    <lineage>
        <taxon>Eukaryota</taxon>
        <taxon>Fungi</taxon>
        <taxon>Dikarya</taxon>
        <taxon>Ascomycota</taxon>
        <taxon>Pezizomycotina</taxon>
        <taxon>Dothideomycetes</taxon>
        <taxon>Pleosporomycetidae</taxon>
        <taxon>Pleosporales</taxon>
        <taxon>Lophiostomataceae</taxon>
        <taxon>Lophiostoma</taxon>
    </lineage>
</organism>
<dbReference type="SUPFAM" id="SSF54236">
    <property type="entry name" value="Ubiquitin-like"/>
    <property type="match status" value="1"/>
</dbReference>
<dbReference type="PANTHER" id="PTHR10666">
    <property type="entry name" value="UBIQUITIN"/>
    <property type="match status" value="1"/>
</dbReference>
<keyword evidence="2" id="KW-0687">Ribonucleoprotein</keyword>
<dbReference type="InterPro" id="IPR050158">
    <property type="entry name" value="Ubiquitin_ubiquitin-like"/>
</dbReference>
<evidence type="ECO:0000313" key="3">
    <source>
        <dbReference type="Proteomes" id="UP000799324"/>
    </source>
</evidence>
<protein>
    <submittedName>
        <fullName evidence="2">Ribosomal protein S27a potato</fullName>
    </submittedName>
</protein>
<dbReference type="PRINTS" id="PR00348">
    <property type="entry name" value="UBIQUITIN"/>
</dbReference>
<evidence type="ECO:0000259" key="1">
    <source>
        <dbReference type="PROSITE" id="PS50053"/>
    </source>
</evidence>